<dbReference type="EMBL" id="JAKVIN010000011">
    <property type="protein sequence ID" value="MCJ8151783.1"/>
    <property type="molecule type" value="Genomic_DNA"/>
</dbReference>
<keyword evidence="2" id="KW-1185">Reference proteome</keyword>
<evidence type="ECO:0000313" key="1">
    <source>
        <dbReference type="EMBL" id="MCJ8151783.1"/>
    </source>
</evidence>
<protein>
    <submittedName>
        <fullName evidence="1">Uncharacterized protein</fullName>
    </submittedName>
</protein>
<sequence>MNDDLLTRLESESAGLRLRALEIDKAAETRDTAMLMQGVATVMEAVRILAATASRLDGPSGLGKSGD</sequence>
<organism evidence="1 2">
    <name type="scientific">Shinella sedimenti</name>
    <dbReference type="NCBI Taxonomy" id="2919913"/>
    <lineage>
        <taxon>Bacteria</taxon>
        <taxon>Pseudomonadati</taxon>
        <taxon>Pseudomonadota</taxon>
        <taxon>Alphaproteobacteria</taxon>
        <taxon>Hyphomicrobiales</taxon>
        <taxon>Rhizobiaceae</taxon>
        <taxon>Shinella</taxon>
    </lineage>
</organism>
<gene>
    <name evidence="1" type="ORF">MKI86_21825</name>
</gene>
<evidence type="ECO:0000313" key="2">
    <source>
        <dbReference type="Proteomes" id="UP001201844"/>
    </source>
</evidence>
<comment type="caution">
    <text evidence="1">The sequence shown here is derived from an EMBL/GenBank/DDBJ whole genome shotgun (WGS) entry which is preliminary data.</text>
</comment>
<keyword evidence="1" id="KW-0614">Plasmid</keyword>
<geneLocation type="plasmid" evidence="1">
    <name>unnamed</name>
</geneLocation>
<proteinExistence type="predicted"/>
<dbReference type="RefSeq" id="WP_241605293.1">
    <property type="nucleotide sequence ID" value="NZ_JAKVIN010000011.1"/>
</dbReference>
<dbReference type="Proteomes" id="UP001201844">
    <property type="component" value="Unassembled WGS sequence"/>
</dbReference>
<accession>A0ABT0CT49</accession>
<reference evidence="1 2" key="1">
    <citation type="submission" date="2022-02" db="EMBL/GenBank/DDBJ databases">
        <title>Shinella B3.7 sp. nov., isolated from Sediment (Zhairuo Island).</title>
        <authorList>
            <person name="Chen G."/>
        </authorList>
    </citation>
    <scope>NUCLEOTIDE SEQUENCE [LARGE SCALE GENOMIC DNA]</scope>
    <source>
        <strain evidence="1 2">B3.7</strain>
        <plasmid evidence="1">unnamed</plasmid>
    </source>
</reference>
<name>A0ABT0CT49_9HYPH</name>